<evidence type="ECO:0000256" key="6">
    <source>
        <dbReference type="ARBA" id="ARBA00022917"/>
    </source>
</evidence>
<dbReference type="InterPro" id="IPR002305">
    <property type="entry name" value="aa-tRNA-synth_Ic"/>
</dbReference>
<dbReference type="Gene3D" id="1.10.240.10">
    <property type="entry name" value="Tyrosyl-Transfer RNA Synthetase"/>
    <property type="match status" value="1"/>
</dbReference>
<evidence type="ECO:0000256" key="4">
    <source>
        <dbReference type="ARBA" id="ARBA00022741"/>
    </source>
</evidence>
<evidence type="ECO:0000256" key="2">
    <source>
        <dbReference type="ARBA" id="ARBA00013161"/>
    </source>
</evidence>
<dbReference type="PRINTS" id="PR01039">
    <property type="entry name" value="TRNASYNTHTRP"/>
</dbReference>
<keyword evidence="4 9" id="KW-0547">Nucleotide-binding</keyword>
<keyword evidence="6 9" id="KW-0648">Protein biosynthesis</keyword>
<dbReference type="InterPro" id="IPR050203">
    <property type="entry name" value="Trp-tRNA_synthetase"/>
</dbReference>
<dbReference type="EC" id="6.1.1.2" evidence="2 8"/>
<dbReference type="EMBL" id="JAVHUY010000001">
    <property type="protein sequence ID" value="MDQ7902918.1"/>
    <property type="molecule type" value="Genomic_DNA"/>
</dbReference>
<organism evidence="10 11">
    <name type="scientific">Phytohabitans maris</name>
    <dbReference type="NCBI Taxonomy" id="3071409"/>
    <lineage>
        <taxon>Bacteria</taxon>
        <taxon>Bacillati</taxon>
        <taxon>Actinomycetota</taxon>
        <taxon>Actinomycetes</taxon>
        <taxon>Micromonosporales</taxon>
        <taxon>Micromonosporaceae</taxon>
    </lineage>
</organism>
<dbReference type="RefSeq" id="WP_308710194.1">
    <property type="nucleotide sequence ID" value="NZ_JAVHUY010000001.1"/>
</dbReference>
<proteinExistence type="inferred from homology"/>
<dbReference type="NCBIfam" id="TIGR00233">
    <property type="entry name" value="trpS"/>
    <property type="match status" value="1"/>
</dbReference>
<gene>
    <name evidence="10" type="primary">trpS</name>
    <name evidence="10" type="ORF">RB614_00085</name>
</gene>
<dbReference type="Pfam" id="PF00579">
    <property type="entry name" value="tRNA-synt_1b"/>
    <property type="match status" value="1"/>
</dbReference>
<dbReference type="InterPro" id="IPR002306">
    <property type="entry name" value="Trp-tRNA-ligase"/>
</dbReference>
<evidence type="ECO:0000256" key="7">
    <source>
        <dbReference type="ARBA" id="ARBA00023146"/>
    </source>
</evidence>
<dbReference type="GO" id="GO:0004830">
    <property type="term" value="F:tryptophan-tRNA ligase activity"/>
    <property type="evidence" value="ECO:0007669"/>
    <property type="project" value="UniProtKB-EC"/>
</dbReference>
<name>A0ABU0Z7E7_9ACTN</name>
<evidence type="ECO:0000256" key="1">
    <source>
        <dbReference type="ARBA" id="ARBA00005594"/>
    </source>
</evidence>
<keyword evidence="7 9" id="KW-0030">Aminoacyl-tRNA synthetase</keyword>
<evidence type="ECO:0000313" key="10">
    <source>
        <dbReference type="EMBL" id="MDQ7902918.1"/>
    </source>
</evidence>
<sequence length="325" mass="35161">MTTTATLTGFKPTGHLQLGNLLGAIRPVVAAQRRTRPVTFVADLHAMTVAHDPAGLRQLTLEVAQLLLAAGVDPDRSLFYAQSQVPEHAELHYLLECATRYGEAHRMIQFKERSSRRGARLSLLTYPVLMAADILLHGTAEVPVGEDQRQHVELARDVATRFNTHYGQTFVVPRAVKPEVAARVMDLSDPTAKMSKTSGAPGTIFLLDPPEAIERKVMRAVTDSGDTVSYEPETRPGVANLLEILAGCAGGSPAALASGFTSYGALKRAVAEAVVTTVRPIQVRFAELSRDPGYVRRVLADGAEQARDVTAETVHRARRALGLIM</sequence>
<evidence type="ECO:0000313" key="11">
    <source>
        <dbReference type="Proteomes" id="UP001230908"/>
    </source>
</evidence>
<dbReference type="InterPro" id="IPR014729">
    <property type="entry name" value="Rossmann-like_a/b/a_fold"/>
</dbReference>
<evidence type="ECO:0000256" key="8">
    <source>
        <dbReference type="NCBIfam" id="TIGR00233"/>
    </source>
</evidence>
<evidence type="ECO:0000256" key="3">
    <source>
        <dbReference type="ARBA" id="ARBA00022598"/>
    </source>
</evidence>
<dbReference type="PANTHER" id="PTHR43766">
    <property type="entry name" value="TRYPTOPHAN--TRNA LIGASE, MITOCHONDRIAL"/>
    <property type="match status" value="1"/>
</dbReference>
<evidence type="ECO:0000256" key="9">
    <source>
        <dbReference type="RuleBase" id="RU363036"/>
    </source>
</evidence>
<dbReference type="Gene3D" id="3.40.50.620">
    <property type="entry name" value="HUPs"/>
    <property type="match status" value="1"/>
</dbReference>
<dbReference type="PANTHER" id="PTHR43766:SF1">
    <property type="entry name" value="TRYPTOPHAN--TRNA LIGASE, MITOCHONDRIAL"/>
    <property type="match status" value="1"/>
</dbReference>
<comment type="caution">
    <text evidence="10">The sequence shown here is derived from an EMBL/GenBank/DDBJ whole genome shotgun (WGS) entry which is preliminary data.</text>
</comment>
<dbReference type="Proteomes" id="UP001230908">
    <property type="component" value="Unassembled WGS sequence"/>
</dbReference>
<dbReference type="CDD" id="cd00806">
    <property type="entry name" value="TrpRS_core"/>
    <property type="match status" value="1"/>
</dbReference>
<protein>
    <recommendedName>
        <fullName evidence="2 8">Tryptophan--tRNA ligase</fullName>
        <ecNumber evidence="2 8">6.1.1.2</ecNumber>
    </recommendedName>
</protein>
<dbReference type="SUPFAM" id="SSF52374">
    <property type="entry name" value="Nucleotidylyl transferase"/>
    <property type="match status" value="1"/>
</dbReference>
<keyword evidence="11" id="KW-1185">Reference proteome</keyword>
<reference evidence="10 11" key="1">
    <citation type="submission" date="2023-08" db="EMBL/GenBank/DDBJ databases">
        <title>Phytohabitans sansha sp. nov., isolated from marine sediment.</title>
        <authorList>
            <person name="Zhao Y."/>
            <person name="Yi K."/>
        </authorList>
    </citation>
    <scope>NUCLEOTIDE SEQUENCE [LARGE SCALE GENOMIC DNA]</scope>
    <source>
        <strain evidence="10 11">ZYX-F-186</strain>
    </source>
</reference>
<keyword evidence="5 9" id="KW-0067">ATP-binding</keyword>
<evidence type="ECO:0000256" key="5">
    <source>
        <dbReference type="ARBA" id="ARBA00022840"/>
    </source>
</evidence>
<comment type="similarity">
    <text evidence="1 9">Belongs to the class-I aminoacyl-tRNA synthetase family.</text>
</comment>
<accession>A0ABU0Z7E7</accession>
<keyword evidence="3 9" id="KW-0436">Ligase</keyword>